<comment type="subcellular location">
    <subcellularLocation>
        <location evidence="1">Membrane</location>
    </subcellularLocation>
</comment>
<evidence type="ECO:0000313" key="7">
    <source>
        <dbReference type="Proteomes" id="UP000035642"/>
    </source>
</evidence>
<organism evidence="7 8">
    <name type="scientific">Angiostrongylus cantonensis</name>
    <name type="common">Rat lungworm</name>
    <dbReference type="NCBI Taxonomy" id="6313"/>
    <lineage>
        <taxon>Eukaryota</taxon>
        <taxon>Metazoa</taxon>
        <taxon>Ecdysozoa</taxon>
        <taxon>Nematoda</taxon>
        <taxon>Chromadorea</taxon>
        <taxon>Rhabditida</taxon>
        <taxon>Rhabditina</taxon>
        <taxon>Rhabditomorpha</taxon>
        <taxon>Strongyloidea</taxon>
        <taxon>Metastrongylidae</taxon>
        <taxon>Angiostrongylus</taxon>
    </lineage>
</organism>
<name>A0A0K0DQ37_ANGCA</name>
<feature type="transmembrane region" description="Helical" evidence="5">
    <location>
        <begin position="158"/>
        <end position="181"/>
    </location>
</feature>
<dbReference type="InterPro" id="IPR019424">
    <property type="entry name" value="7TM_GPCR_Srsx"/>
</dbReference>
<dbReference type="GO" id="GO:0016020">
    <property type="term" value="C:membrane"/>
    <property type="evidence" value="ECO:0007669"/>
    <property type="project" value="UniProtKB-SubCell"/>
</dbReference>
<feature type="transmembrane region" description="Helical" evidence="5">
    <location>
        <begin position="90"/>
        <end position="109"/>
    </location>
</feature>
<dbReference type="AlphaFoldDB" id="A0A0K0DQ37"/>
<dbReference type="GO" id="GO:0004930">
    <property type="term" value="F:G protein-coupled receptor activity"/>
    <property type="evidence" value="ECO:0007669"/>
    <property type="project" value="InterPro"/>
</dbReference>
<evidence type="ECO:0000259" key="6">
    <source>
        <dbReference type="PROSITE" id="PS50262"/>
    </source>
</evidence>
<protein>
    <submittedName>
        <fullName evidence="8">G_PROTEIN_RECEP_F1_2 domain-containing protein</fullName>
    </submittedName>
</protein>
<dbReference type="Proteomes" id="UP000035642">
    <property type="component" value="Unassembled WGS sequence"/>
</dbReference>
<feature type="domain" description="G-protein coupled receptors family 1 profile" evidence="6">
    <location>
        <begin position="24"/>
        <end position="55"/>
    </location>
</feature>
<dbReference type="PANTHER" id="PTHR23360:SF5">
    <property type="entry name" value="G-PROTEIN COUPLED RECEPTORS FAMILY 1 PROFILE DOMAIN-CONTAINING PROTEIN"/>
    <property type="match status" value="1"/>
</dbReference>
<keyword evidence="7" id="KW-1185">Reference proteome</keyword>
<evidence type="ECO:0000256" key="4">
    <source>
        <dbReference type="ARBA" id="ARBA00023136"/>
    </source>
</evidence>
<dbReference type="Pfam" id="PF10320">
    <property type="entry name" value="7TM_GPCR_Srsx"/>
    <property type="match status" value="1"/>
</dbReference>
<dbReference type="PANTHER" id="PTHR23360">
    <property type="entry name" value="G-PROTEIN COUPLED RECEPTORS FAMILY 1 PROFILE DOMAIN-CONTAINING PROTEIN-RELATED"/>
    <property type="match status" value="1"/>
</dbReference>
<feature type="transmembrane region" description="Helical" evidence="5">
    <location>
        <begin position="62"/>
        <end position="84"/>
    </location>
</feature>
<keyword evidence="3 5" id="KW-1133">Transmembrane helix</keyword>
<proteinExistence type="predicted"/>
<dbReference type="InterPro" id="IPR047130">
    <property type="entry name" value="7TM_GPCR_Srsx_nematod"/>
</dbReference>
<feature type="transmembrane region" description="Helical" evidence="5">
    <location>
        <begin position="121"/>
        <end position="138"/>
    </location>
</feature>
<evidence type="ECO:0000256" key="1">
    <source>
        <dbReference type="ARBA" id="ARBA00004370"/>
    </source>
</evidence>
<dbReference type="SMART" id="SM01381">
    <property type="entry name" value="7TM_GPCR_Srsx"/>
    <property type="match status" value="1"/>
</dbReference>
<evidence type="ECO:0000256" key="2">
    <source>
        <dbReference type="ARBA" id="ARBA00022692"/>
    </source>
</evidence>
<keyword evidence="4 5" id="KW-0472">Membrane</keyword>
<dbReference type="InterPro" id="IPR017452">
    <property type="entry name" value="GPCR_Rhodpsn_7TM"/>
</dbReference>
<feature type="transmembrane region" description="Helical" evidence="5">
    <location>
        <begin position="12"/>
        <end position="31"/>
    </location>
</feature>
<dbReference type="WBParaSite" id="ACAC_0001387601-mRNA-1">
    <property type="protein sequence ID" value="ACAC_0001387601-mRNA-1"/>
    <property type="gene ID" value="ACAC_0001387601"/>
</dbReference>
<dbReference type="Gene3D" id="1.20.1070.10">
    <property type="entry name" value="Rhodopsin 7-helix transmembrane proteins"/>
    <property type="match status" value="1"/>
</dbReference>
<dbReference type="STRING" id="6313.A0A0K0DQ37"/>
<sequence length="224" mass="25541">MHFDCIPIEYQIFYIVIPTITVIGNGLIIYVTIRSKSLRSVCNIFIALMSVGDVVHSCSYYVMIISYNVMVVCVITAPMAGLVYDVFLDSIMFLNILTITCYVLFICFLKRVRMSSTSMKQIYRSLIIISLTVVFGWFSTMLIVEIANFLHVEVERLYANLLAGLFVNFACAMNFFVYYTVSCPFSHIRGLMRSSDIRLSTTKYNAGSHVPRFRKSCELDTSCI</sequence>
<evidence type="ECO:0000256" key="3">
    <source>
        <dbReference type="ARBA" id="ARBA00022989"/>
    </source>
</evidence>
<keyword evidence="2 5" id="KW-0812">Transmembrane</keyword>
<reference evidence="7" key="1">
    <citation type="submission" date="2012-09" db="EMBL/GenBank/DDBJ databases">
        <authorList>
            <person name="Martin A.A."/>
        </authorList>
    </citation>
    <scope>NUCLEOTIDE SEQUENCE</scope>
</reference>
<evidence type="ECO:0000313" key="8">
    <source>
        <dbReference type="WBParaSite" id="ACAC_0001387601-mRNA-1"/>
    </source>
</evidence>
<dbReference type="InterPro" id="IPR000276">
    <property type="entry name" value="GPCR_Rhodpsn"/>
</dbReference>
<dbReference type="PROSITE" id="PS50262">
    <property type="entry name" value="G_PROTEIN_RECEP_F1_2"/>
    <property type="match status" value="1"/>
</dbReference>
<reference evidence="8" key="2">
    <citation type="submission" date="2017-02" db="UniProtKB">
        <authorList>
            <consortium name="WormBaseParasite"/>
        </authorList>
    </citation>
    <scope>IDENTIFICATION</scope>
</reference>
<accession>A0A0K0DQ37</accession>
<dbReference type="SUPFAM" id="SSF81321">
    <property type="entry name" value="Family A G protein-coupled receptor-like"/>
    <property type="match status" value="1"/>
</dbReference>
<evidence type="ECO:0000256" key="5">
    <source>
        <dbReference type="SAM" id="Phobius"/>
    </source>
</evidence>